<keyword evidence="1" id="KW-1133">Transmembrane helix</keyword>
<proteinExistence type="predicted"/>
<reference evidence="3" key="2">
    <citation type="submission" date="2023-01" db="EMBL/GenBank/DDBJ databases">
        <authorList>
            <person name="Sun Q."/>
            <person name="Evtushenko L."/>
        </authorList>
    </citation>
    <scope>NUCLEOTIDE SEQUENCE</scope>
    <source>
        <strain evidence="3">VKM B-2748</strain>
    </source>
</reference>
<comment type="caution">
    <text evidence="3">The sequence shown here is derived from an EMBL/GenBank/DDBJ whole genome shotgun (WGS) entry which is preliminary data.</text>
</comment>
<keyword evidence="1" id="KW-0472">Membrane</keyword>
<sequence>MRIVPPAARPNRAQACSLKARLRDARGAAAVEFALLAPVLLMMIAGVVAYGLYFGLANSVQQLAADAARASVAGLSDAERAQLASDRVAASAGSYVLLDPARATVTARPSPANADLFEVQVAYDASALAIWSFGGLVPLPTKTIVRSASIQRGGY</sequence>
<dbReference type="Pfam" id="PF07811">
    <property type="entry name" value="TadE"/>
    <property type="match status" value="1"/>
</dbReference>
<dbReference type="EMBL" id="BSFL01000001">
    <property type="protein sequence ID" value="GLK78773.1"/>
    <property type="molecule type" value="Genomic_DNA"/>
</dbReference>
<feature type="domain" description="TadE-like" evidence="2">
    <location>
        <begin position="27"/>
        <end position="69"/>
    </location>
</feature>
<dbReference type="AlphaFoldDB" id="A0A9W6JNL1"/>
<feature type="transmembrane region" description="Helical" evidence="1">
    <location>
        <begin position="29"/>
        <end position="53"/>
    </location>
</feature>
<dbReference type="InterPro" id="IPR012495">
    <property type="entry name" value="TadE-like_dom"/>
</dbReference>
<evidence type="ECO:0000313" key="4">
    <source>
        <dbReference type="Proteomes" id="UP001143309"/>
    </source>
</evidence>
<organism evidence="3 4">
    <name type="scientific">Methylopila turkensis</name>
    <dbReference type="NCBI Taxonomy" id="1437816"/>
    <lineage>
        <taxon>Bacteria</taxon>
        <taxon>Pseudomonadati</taxon>
        <taxon>Pseudomonadota</taxon>
        <taxon>Alphaproteobacteria</taxon>
        <taxon>Hyphomicrobiales</taxon>
        <taxon>Methylopilaceae</taxon>
        <taxon>Methylopila</taxon>
    </lineage>
</organism>
<accession>A0A9W6JNL1</accession>
<name>A0A9W6JNL1_9HYPH</name>
<keyword evidence="1" id="KW-0812">Transmembrane</keyword>
<dbReference type="Proteomes" id="UP001143309">
    <property type="component" value="Unassembled WGS sequence"/>
</dbReference>
<protein>
    <recommendedName>
        <fullName evidence="2">TadE-like domain-containing protein</fullName>
    </recommendedName>
</protein>
<evidence type="ECO:0000313" key="3">
    <source>
        <dbReference type="EMBL" id="GLK78773.1"/>
    </source>
</evidence>
<reference evidence="3" key="1">
    <citation type="journal article" date="2014" name="Int. J. Syst. Evol. Microbiol.">
        <title>Complete genome sequence of Corynebacterium casei LMG S-19264T (=DSM 44701T), isolated from a smear-ripened cheese.</title>
        <authorList>
            <consortium name="US DOE Joint Genome Institute (JGI-PGF)"/>
            <person name="Walter F."/>
            <person name="Albersmeier A."/>
            <person name="Kalinowski J."/>
            <person name="Ruckert C."/>
        </authorList>
    </citation>
    <scope>NUCLEOTIDE SEQUENCE</scope>
    <source>
        <strain evidence="3">VKM B-2748</strain>
    </source>
</reference>
<evidence type="ECO:0000256" key="1">
    <source>
        <dbReference type="SAM" id="Phobius"/>
    </source>
</evidence>
<keyword evidence="4" id="KW-1185">Reference proteome</keyword>
<evidence type="ECO:0000259" key="2">
    <source>
        <dbReference type="Pfam" id="PF07811"/>
    </source>
</evidence>
<gene>
    <name evidence="3" type="ORF">GCM10008174_05140</name>
</gene>